<name>A0AAU9E4S8_9FIRM</name>
<comment type="caution">
    <text evidence="9">Lacks conserved residue(s) required for the propagation of feature annotation.</text>
</comment>
<organism evidence="11 12">
    <name type="scientific">Helicovermis profundi</name>
    <dbReference type="NCBI Taxonomy" id="3065157"/>
    <lineage>
        <taxon>Bacteria</taxon>
        <taxon>Bacillati</taxon>
        <taxon>Bacillota</taxon>
        <taxon>Clostridia</taxon>
        <taxon>Helicovermis</taxon>
    </lineage>
</organism>
<feature type="domain" description="CBS" evidence="10">
    <location>
        <begin position="206"/>
        <end position="262"/>
    </location>
</feature>
<dbReference type="Pfam" id="PF00571">
    <property type="entry name" value="CBS"/>
    <property type="match status" value="2"/>
</dbReference>
<evidence type="ECO:0000259" key="10">
    <source>
        <dbReference type="PROSITE" id="PS51371"/>
    </source>
</evidence>
<dbReference type="InterPro" id="IPR036739">
    <property type="entry name" value="SLC41_membr_dom_sf"/>
</dbReference>
<dbReference type="Proteomes" id="UP001321786">
    <property type="component" value="Chromosome"/>
</dbReference>
<proteinExistence type="inferred from homology"/>
<feature type="domain" description="CBS" evidence="10">
    <location>
        <begin position="142"/>
        <end position="204"/>
    </location>
</feature>
<dbReference type="EMBL" id="AP028654">
    <property type="protein sequence ID" value="BEP29671.1"/>
    <property type="molecule type" value="Genomic_DNA"/>
</dbReference>
<keyword evidence="5 9" id="KW-0460">Magnesium</keyword>
<evidence type="ECO:0000256" key="4">
    <source>
        <dbReference type="ARBA" id="ARBA00022692"/>
    </source>
</evidence>
<protein>
    <recommendedName>
        <fullName evidence="9">Magnesium transporter MgtE</fullName>
    </recommendedName>
</protein>
<keyword evidence="3 9" id="KW-0813">Transport</keyword>
<evidence type="ECO:0000256" key="7">
    <source>
        <dbReference type="ARBA" id="ARBA00023136"/>
    </source>
</evidence>
<evidence type="ECO:0000256" key="9">
    <source>
        <dbReference type="RuleBase" id="RU362011"/>
    </source>
</evidence>
<dbReference type="Pfam" id="PF03448">
    <property type="entry name" value="MgtE_N"/>
    <property type="match status" value="1"/>
</dbReference>
<dbReference type="InterPro" id="IPR046342">
    <property type="entry name" value="CBS_dom_sf"/>
</dbReference>
<dbReference type="SUPFAM" id="SSF161093">
    <property type="entry name" value="MgtE membrane domain-like"/>
    <property type="match status" value="1"/>
</dbReference>
<keyword evidence="6 9" id="KW-1133">Transmembrane helix</keyword>
<comment type="similarity">
    <text evidence="2 9">Belongs to the SLC41A transporter family.</text>
</comment>
<feature type="transmembrane region" description="Helical" evidence="9">
    <location>
        <begin position="394"/>
        <end position="420"/>
    </location>
</feature>
<evidence type="ECO:0000313" key="11">
    <source>
        <dbReference type="EMBL" id="BEP29671.1"/>
    </source>
</evidence>
<evidence type="ECO:0000256" key="5">
    <source>
        <dbReference type="ARBA" id="ARBA00022842"/>
    </source>
</evidence>
<evidence type="ECO:0000256" key="3">
    <source>
        <dbReference type="ARBA" id="ARBA00022448"/>
    </source>
</evidence>
<evidence type="ECO:0000256" key="1">
    <source>
        <dbReference type="ARBA" id="ARBA00004141"/>
    </source>
</evidence>
<accession>A0AAU9E4S8</accession>
<feature type="transmembrane region" description="Helical" evidence="9">
    <location>
        <begin position="432"/>
        <end position="455"/>
    </location>
</feature>
<feature type="transmembrane region" description="Helical" evidence="9">
    <location>
        <begin position="367"/>
        <end position="388"/>
    </location>
</feature>
<keyword evidence="7 9" id="KW-0472">Membrane</keyword>
<reference evidence="11 12" key="1">
    <citation type="submission" date="2023-08" db="EMBL/GenBank/DDBJ databases">
        <title>Helicovermis profunda gen. nov., sp. nov., a novel mesophilic, fermentative bacterium within the Bacillota from a deep-sea hydrothermal vent chimney.</title>
        <authorList>
            <person name="Miyazaki U."/>
            <person name="Mizutani D."/>
            <person name="Hashimoto Y."/>
            <person name="Tame A."/>
            <person name="Sawayama S."/>
            <person name="Miyazaki J."/>
            <person name="Takai K."/>
            <person name="Nakagawa S."/>
        </authorList>
    </citation>
    <scope>NUCLEOTIDE SEQUENCE [LARGE SCALE GENOMIC DNA]</scope>
    <source>
        <strain evidence="11 12">S502</strain>
    </source>
</reference>
<dbReference type="AlphaFoldDB" id="A0AAU9E4S8"/>
<dbReference type="GO" id="GO:0005886">
    <property type="term" value="C:plasma membrane"/>
    <property type="evidence" value="ECO:0007669"/>
    <property type="project" value="UniProtKB-SubCell"/>
</dbReference>
<dbReference type="KEGG" id="hprf:HLPR_20020"/>
<dbReference type="InterPro" id="IPR006669">
    <property type="entry name" value="MgtE_transporter"/>
</dbReference>
<evidence type="ECO:0000256" key="8">
    <source>
        <dbReference type="PROSITE-ProRule" id="PRU00703"/>
    </source>
</evidence>
<dbReference type="SUPFAM" id="SSF158791">
    <property type="entry name" value="MgtE N-terminal domain-like"/>
    <property type="match status" value="1"/>
</dbReference>
<dbReference type="SMART" id="SM00924">
    <property type="entry name" value="MgtE_N"/>
    <property type="match status" value="1"/>
</dbReference>
<dbReference type="NCBIfam" id="TIGR00400">
    <property type="entry name" value="mgtE"/>
    <property type="match status" value="1"/>
</dbReference>
<dbReference type="CDD" id="cd04606">
    <property type="entry name" value="CBS_pair_Mg_transporter"/>
    <property type="match status" value="1"/>
</dbReference>
<evidence type="ECO:0000256" key="2">
    <source>
        <dbReference type="ARBA" id="ARBA00009749"/>
    </source>
</evidence>
<keyword evidence="9" id="KW-1003">Cell membrane</keyword>
<dbReference type="Gene3D" id="3.10.580.10">
    <property type="entry name" value="CBS-domain"/>
    <property type="match status" value="1"/>
</dbReference>
<evidence type="ECO:0000313" key="12">
    <source>
        <dbReference type="Proteomes" id="UP001321786"/>
    </source>
</evidence>
<comment type="subcellular location">
    <subcellularLocation>
        <location evidence="9">Cell membrane</location>
        <topology evidence="9">Multi-pass membrane protein</topology>
    </subcellularLocation>
    <subcellularLocation>
        <location evidence="1">Membrane</location>
        <topology evidence="1">Multi-pass membrane protein</topology>
    </subcellularLocation>
</comment>
<dbReference type="InterPro" id="IPR006667">
    <property type="entry name" value="SLC41_membr_dom"/>
</dbReference>
<dbReference type="Pfam" id="PF01769">
    <property type="entry name" value="MgtE"/>
    <property type="match status" value="1"/>
</dbReference>
<dbReference type="Gene3D" id="1.10.357.20">
    <property type="entry name" value="SLC41 divalent cation transporters, integral membrane domain"/>
    <property type="match status" value="1"/>
</dbReference>
<keyword evidence="12" id="KW-1185">Reference proteome</keyword>
<dbReference type="Gene3D" id="1.25.60.10">
    <property type="entry name" value="MgtE N-terminal domain-like"/>
    <property type="match status" value="1"/>
</dbReference>
<feature type="transmembrane region" description="Helical" evidence="9">
    <location>
        <begin position="293"/>
        <end position="311"/>
    </location>
</feature>
<gene>
    <name evidence="11" type="primary">mgtE</name>
    <name evidence="11" type="ORF">HLPR_20020</name>
</gene>
<dbReference type="InterPro" id="IPR006668">
    <property type="entry name" value="Mg_transptr_MgtE_intracell_dom"/>
</dbReference>
<dbReference type="RefSeq" id="WP_338535292.1">
    <property type="nucleotide sequence ID" value="NZ_AP028654.1"/>
</dbReference>
<comment type="subunit">
    <text evidence="9">Homodimer.</text>
</comment>
<keyword evidence="8" id="KW-0129">CBS domain</keyword>
<dbReference type="SUPFAM" id="SSF54631">
    <property type="entry name" value="CBS-domain pair"/>
    <property type="match status" value="1"/>
</dbReference>
<keyword evidence="9" id="KW-0479">Metal-binding</keyword>
<comment type="function">
    <text evidence="9">Acts as a magnesium transporter.</text>
</comment>
<dbReference type="InterPro" id="IPR000644">
    <property type="entry name" value="CBS_dom"/>
</dbReference>
<evidence type="ECO:0000256" key="6">
    <source>
        <dbReference type="ARBA" id="ARBA00022989"/>
    </source>
</evidence>
<dbReference type="PANTHER" id="PTHR43773:SF1">
    <property type="entry name" value="MAGNESIUM TRANSPORTER MGTE"/>
    <property type="match status" value="1"/>
</dbReference>
<dbReference type="PANTHER" id="PTHR43773">
    <property type="entry name" value="MAGNESIUM TRANSPORTER MGTE"/>
    <property type="match status" value="1"/>
</dbReference>
<dbReference type="InterPro" id="IPR038076">
    <property type="entry name" value="MgtE_N_sf"/>
</dbReference>
<sequence>MNAIIDENIDDIIDFIKEHFENNRIDEIKNIIEKMHPVDLADVLMELSDENRLNFLNLLSWEDSSEVLSELGPESFSEVLELLGKDKKTYVLDRMSQDDIVDKLGELEEDRRKEIIAYLDIENARDVRELLVYDEDTAGGIMTKDFISLKSDYTIYKAIETLRKTEVDNETIYYVYVTDLEERLVGVISLRELIIAKPNQLISEIMNENVISVTTSDDQEEVARIVSKYDLLVIPVTDNDGVLSGIITMDDIIDVIEEEATEDILKFAGSSDLEDFDEENFGMRILMSVRSRLPWLIITLFGGLFTSHIVSNFQGVINSNTTLAMFMPLLAGMGGNVGTQSSTLTVRSIAVDQIRGKEVLLTIFQEGIVGISIGIVCSIIVAISSFYLKGDILMSLIVGVAMMSNIVTAATIGTMVPIVFKKIGVDPAVASAPFISTTVDITGLTIYFTLATLMMKAWL</sequence>
<dbReference type="GO" id="GO:0046872">
    <property type="term" value="F:metal ion binding"/>
    <property type="evidence" value="ECO:0007669"/>
    <property type="project" value="UniProtKB-KW"/>
</dbReference>
<keyword evidence="4 9" id="KW-0812">Transmembrane</keyword>
<dbReference type="SMART" id="SM00116">
    <property type="entry name" value="CBS"/>
    <property type="match status" value="2"/>
</dbReference>
<dbReference type="GO" id="GO:0015095">
    <property type="term" value="F:magnesium ion transmembrane transporter activity"/>
    <property type="evidence" value="ECO:0007669"/>
    <property type="project" value="UniProtKB-UniRule"/>
</dbReference>
<dbReference type="PROSITE" id="PS51371">
    <property type="entry name" value="CBS"/>
    <property type="match status" value="2"/>
</dbReference>